<reference evidence="12" key="1">
    <citation type="submission" date="2017-04" db="EMBL/GenBank/DDBJ databases">
        <title>Function of individual gut microbiota members based on whole genome sequencing of pure cultures obtained from chicken caecum.</title>
        <authorList>
            <person name="Medvecky M."/>
            <person name="Cejkova D."/>
            <person name="Polansky O."/>
            <person name="Karasova D."/>
            <person name="Kubasova T."/>
            <person name="Cizek A."/>
            <person name="Rychlik I."/>
        </authorList>
    </citation>
    <scope>NUCLEOTIDE SEQUENCE [LARGE SCALE GENOMIC DNA]</scope>
    <source>
        <strain evidence="12">An180</strain>
    </source>
</reference>
<dbReference type="InterPro" id="IPR015895">
    <property type="entry name" value="4pyrrol_synth_GluRdtase_N"/>
</dbReference>
<evidence type="ECO:0000256" key="2">
    <source>
        <dbReference type="ARBA" id="ARBA00023002"/>
    </source>
</evidence>
<evidence type="ECO:0000256" key="4">
    <source>
        <dbReference type="HAMAP-Rule" id="MF_00087"/>
    </source>
</evidence>
<comment type="function">
    <text evidence="4">Catalyzes the NADPH-dependent reduction of glutamyl-tRNA(Glu) to glutamate 1-semialdehyde (GSA).</text>
</comment>
<proteinExistence type="inferred from homology"/>
<evidence type="ECO:0000259" key="9">
    <source>
        <dbReference type="Pfam" id="PF01488"/>
    </source>
</evidence>
<feature type="binding site" evidence="4 6">
    <location>
        <position position="106"/>
    </location>
    <ligand>
        <name>substrate</name>
    </ligand>
</feature>
<dbReference type="AlphaFoldDB" id="A0A1Y4LAE1"/>
<feature type="binding site" evidence="4 7">
    <location>
        <begin position="186"/>
        <end position="191"/>
    </location>
    <ligand>
        <name>NADP(+)</name>
        <dbReference type="ChEBI" id="CHEBI:58349"/>
    </ligand>
</feature>
<dbReference type="Pfam" id="PF05201">
    <property type="entry name" value="GlutR_N"/>
    <property type="match status" value="1"/>
</dbReference>
<keyword evidence="2 4" id="KW-0560">Oxidoreductase</keyword>
<dbReference type="GO" id="GO:0008883">
    <property type="term" value="F:glutamyl-tRNA reductase activity"/>
    <property type="evidence" value="ECO:0007669"/>
    <property type="project" value="UniProtKB-UniRule"/>
</dbReference>
<gene>
    <name evidence="4" type="primary">hemA</name>
    <name evidence="11" type="ORF">B5F17_03585</name>
</gene>
<feature type="site" description="Important for activity" evidence="4 8">
    <location>
        <position position="96"/>
    </location>
</feature>
<dbReference type="InterPro" id="IPR006151">
    <property type="entry name" value="Shikm_DH/Glu-tRNA_Rdtase"/>
</dbReference>
<evidence type="ECO:0000256" key="1">
    <source>
        <dbReference type="ARBA" id="ARBA00022857"/>
    </source>
</evidence>
<dbReference type="EC" id="1.2.1.70" evidence="4"/>
<dbReference type="InterPro" id="IPR000343">
    <property type="entry name" value="4pyrrol_synth_GluRdtase"/>
</dbReference>
<dbReference type="Gene3D" id="3.40.50.720">
    <property type="entry name" value="NAD(P)-binding Rossmann-like Domain"/>
    <property type="match status" value="1"/>
</dbReference>
<keyword evidence="3 4" id="KW-0627">Porphyrin biosynthesis</keyword>
<feature type="domain" description="Glutamyl-tRNA reductase N-terminal" evidence="10">
    <location>
        <begin position="7"/>
        <end position="153"/>
    </location>
</feature>
<comment type="catalytic activity">
    <reaction evidence="4">
        <text>(S)-4-amino-5-oxopentanoate + tRNA(Glu) + NADP(+) = L-glutamyl-tRNA(Glu) + NADPH + H(+)</text>
        <dbReference type="Rhea" id="RHEA:12344"/>
        <dbReference type="Rhea" id="RHEA-COMP:9663"/>
        <dbReference type="Rhea" id="RHEA-COMP:9680"/>
        <dbReference type="ChEBI" id="CHEBI:15378"/>
        <dbReference type="ChEBI" id="CHEBI:57501"/>
        <dbReference type="ChEBI" id="CHEBI:57783"/>
        <dbReference type="ChEBI" id="CHEBI:58349"/>
        <dbReference type="ChEBI" id="CHEBI:78442"/>
        <dbReference type="ChEBI" id="CHEBI:78520"/>
        <dbReference type="EC" id="1.2.1.70"/>
    </reaction>
</comment>
<evidence type="ECO:0000256" key="8">
    <source>
        <dbReference type="PIRSR" id="PIRSR000445-4"/>
    </source>
</evidence>
<evidence type="ECO:0000313" key="12">
    <source>
        <dbReference type="Proteomes" id="UP000195897"/>
    </source>
</evidence>
<dbReference type="SUPFAM" id="SSF51735">
    <property type="entry name" value="NAD(P)-binding Rossmann-fold domains"/>
    <property type="match status" value="1"/>
</dbReference>
<organism evidence="11 12">
    <name type="scientific">Butyricicoccus pullicaecorum</name>
    <dbReference type="NCBI Taxonomy" id="501571"/>
    <lineage>
        <taxon>Bacteria</taxon>
        <taxon>Bacillati</taxon>
        <taxon>Bacillota</taxon>
        <taxon>Clostridia</taxon>
        <taxon>Eubacteriales</taxon>
        <taxon>Butyricicoccaceae</taxon>
        <taxon>Butyricicoccus</taxon>
    </lineage>
</organism>
<dbReference type="UniPathway" id="UPA00251">
    <property type="reaction ID" value="UER00316"/>
</dbReference>
<comment type="subunit">
    <text evidence="4">Homodimer.</text>
</comment>
<dbReference type="EMBL" id="NFKK01000003">
    <property type="protein sequence ID" value="OUP53678.1"/>
    <property type="molecule type" value="Genomic_DNA"/>
</dbReference>
<comment type="caution">
    <text evidence="11">The sequence shown here is derived from an EMBL/GenBank/DDBJ whole genome shotgun (WGS) entry which is preliminary data.</text>
</comment>
<dbReference type="PROSITE" id="PS00747">
    <property type="entry name" value="GLUTR"/>
    <property type="match status" value="1"/>
</dbReference>
<comment type="domain">
    <text evidence="4">Possesses an unusual extended V-shaped dimeric structure with each monomer consisting of three distinct domains arranged along a curved 'spinal' alpha-helix. The N-terminal catalytic domain specifically recognizes the glutamate moiety of the substrate. The second domain is the NADPH-binding domain, and the third C-terminal domain is responsible for dimerization.</text>
</comment>
<feature type="binding site" evidence="4 6">
    <location>
        <position position="117"/>
    </location>
    <ligand>
        <name>substrate</name>
    </ligand>
</feature>
<protein>
    <recommendedName>
        <fullName evidence="4">Glutamyl-tRNA reductase</fullName>
        <shortName evidence="4">GluTR</shortName>
        <ecNumber evidence="4">1.2.1.70</ecNumber>
    </recommendedName>
</protein>
<feature type="binding site" evidence="4 6">
    <location>
        <begin position="111"/>
        <end position="113"/>
    </location>
    <ligand>
        <name>substrate</name>
    </ligand>
</feature>
<dbReference type="FunFam" id="3.30.460.30:FF:000001">
    <property type="entry name" value="Glutamyl-tRNA reductase"/>
    <property type="match status" value="1"/>
</dbReference>
<feature type="active site" description="Nucleophile" evidence="4 5">
    <location>
        <position position="50"/>
    </location>
</feature>
<dbReference type="PANTHER" id="PTHR43013:SF1">
    <property type="entry name" value="GLUTAMYL-TRNA REDUCTASE"/>
    <property type="match status" value="1"/>
</dbReference>
<evidence type="ECO:0000259" key="10">
    <source>
        <dbReference type="Pfam" id="PF05201"/>
    </source>
</evidence>
<evidence type="ECO:0000256" key="7">
    <source>
        <dbReference type="PIRSR" id="PIRSR000445-3"/>
    </source>
</evidence>
<dbReference type="NCBIfam" id="TIGR01035">
    <property type="entry name" value="hemA"/>
    <property type="match status" value="1"/>
</dbReference>
<accession>A0A1Y4LAE1</accession>
<evidence type="ECO:0000256" key="3">
    <source>
        <dbReference type="ARBA" id="ARBA00023244"/>
    </source>
</evidence>
<dbReference type="InterPro" id="IPR018214">
    <property type="entry name" value="GluRdtase_CS"/>
</dbReference>
<sequence length="397" mass="43441">MNICMTGIDFQRANLSAREPVSFVQGQVETLLPKIRAFDGVLGCALLATCNRTELYLHTEHPDIDPLFVLCKTAGIPYDAYTEISTVRTDQDAVAHLMEVASGMQSQIFGDDQILSQVRNAITLSRRLGCADSVLDTLFRHAVTGGKRVKTETHLIGVPTSAAHRGVEKARDALHGLNGKRAVVIGNGEMGRLTATLLYQAGCEVTITLRTYRHGETIVPAGCKTHPYDDRFSIIDGADLVVSATTSPHFTLTHEQVHAMQTPPKLIVDLAMPRDIDDGIAQLTTVYNLDDLGQLADENAGEREAAKQILEEEETEFYAWYEYRKALPLIAEIKDTAVARVKYDHAFSGLYADGDLDGLTELAVHKTIDMLLGGMKEILTAAQVQSCLSKMQKGNGK</sequence>
<dbReference type="InterPro" id="IPR036343">
    <property type="entry name" value="GluRdtase_N_sf"/>
</dbReference>
<comment type="similarity">
    <text evidence="4">Belongs to the glutamyl-tRNA reductase family.</text>
</comment>
<comment type="pathway">
    <text evidence="4">Porphyrin-containing compound metabolism; protoporphyrin-IX biosynthesis; 5-aminolevulinate from L-glutamyl-tRNA(Glu): step 1/2.</text>
</comment>
<feature type="domain" description="Quinate/shikimate 5-dehydrogenase/glutamyl-tRNA reductase" evidence="9">
    <location>
        <begin position="169"/>
        <end position="293"/>
    </location>
</feature>
<feature type="binding site" evidence="4 6">
    <location>
        <begin position="49"/>
        <end position="52"/>
    </location>
    <ligand>
        <name>substrate</name>
    </ligand>
</feature>
<dbReference type="Pfam" id="PF01488">
    <property type="entry name" value="Shikimate_DH"/>
    <property type="match status" value="1"/>
</dbReference>
<evidence type="ECO:0000256" key="6">
    <source>
        <dbReference type="PIRSR" id="PIRSR000445-2"/>
    </source>
</evidence>
<comment type="miscellaneous">
    <text evidence="4">During catalysis, the active site Cys acts as a nucleophile attacking the alpha-carbonyl group of tRNA-bound glutamate with the formation of a thioester intermediate between enzyme and glutamate, and the concomitant release of tRNA(Glu). The thioester intermediate is finally reduced by direct hydride transfer from NADPH, to form the product GSA.</text>
</comment>
<evidence type="ECO:0000313" key="11">
    <source>
        <dbReference type="EMBL" id="OUP53678.1"/>
    </source>
</evidence>
<dbReference type="InterPro" id="IPR036291">
    <property type="entry name" value="NAD(P)-bd_dom_sf"/>
</dbReference>
<dbReference type="Proteomes" id="UP000195897">
    <property type="component" value="Unassembled WGS sequence"/>
</dbReference>
<keyword evidence="1 4" id="KW-0521">NADP</keyword>
<dbReference type="HAMAP" id="MF_00087">
    <property type="entry name" value="Glu_tRNA_reductase"/>
    <property type="match status" value="1"/>
</dbReference>
<dbReference type="PANTHER" id="PTHR43013">
    <property type="entry name" value="GLUTAMYL-TRNA REDUCTASE"/>
    <property type="match status" value="1"/>
</dbReference>
<name>A0A1Y4LAE1_9FIRM</name>
<dbReference type="GO" id="GO:0050661">
    <property type="term" value="F:NADP binding"/>
    <property type="evidence" value="ECO:0007669"/>
    <property type="project" value="InterPro"/>
</dbReference>
<dbReference type="CDD" id="cd05213">
    <property type="entry name" value="NAD_bind_Glutamyl_tRNA_reduct"/>
    <property type="match status" value="1"/>
</dbReference>
<dbReference type="SUPFAM" id="SSF69742">
    <property type="entry name" value="Glutamyl tRNA-reductase catalytic, N-terminal domain"/>
    <property type="match status" value="1"/>
</dbReference>
<evidence type="ECO:0000256" key="5">
    <source>
        <dbReference type="PIRSR" id="PIRSR000445-1"/>
    </source>
</evidence>
<dbReference type="PIRSF" id="PIRSF000445">
    <property type="entry name" value="4pyrrol_synth_GluRdtase"/>
    <property type="match status" value="1"/>
</dbReference>
<dbReference type="Gene3D" id="3.30.460.30">
    <property type="entry name" value="Glutamyl-tRNA reductase, N-terminal domain"/>
    <property type="match status" value="1"/>
</dbReference>
<dbReference type="GO" id="GO:0019353">
    <property type="term" value="P:protoporphyrinogen IX biosynthetic process from glutamate"/>
    <property type="evidence" value="ECO:0007669"/>
    <property type="project" value="TreeGrafter"/>
</dbReference>